<dbReference type="GO" id="GO:0035694">
    <property type="term" value="P:mitochondrial protein catabolic process"/>
    <property type="evidence" value="ECO:0007669"/>
    <property type="project" value="InterPro"/>
</dbReference>
<dbReference type="Proteomes" id="UP001209878">
    <property type="component" value="Unassembled WGS sequence"/>
</dbReference>
<dbReference type="GO" id="GO:0035695">
    <property type="term" value="P:mitophagy by internal vacuole formation"/>
    <property type="evidence" value="ECO:0007669"/>
    <property type="project" value="TreeGrafter"/>
</dbReference>
<evidence type="ECO:0000256" key="8">
    <source>
        <dbReference type="ARBA" id="ARBA00023054"/>
    </source>
</evidence>
<feature type="domain" description="Mitochondria-eating protein C-terminal" evidence="15">
    <location>
        <begin position="247"/>
        <end position="437"/>
    </location>
</feature>
<gene>
    <name evidence="16" type="ORF">NP493_1367g01051</name>
</gene>
<reference evidence="16" key="1">
    <citation type="journal article" date="2023" name="Mol. Biol. Evol.">
        <title>Third-Generation Sequencing Reveals the Adaptive Role of the Epigenome in Three Deep-Sea Polychaetes.</title>
        <authorList>
            <person name="Perez M."/>
            <person name="Aroh O."/>
            <person name="Sun Y."/>
            <person name="Lan Y."/>
            <person name="Juniper S.K."/>
            <person name="Young C.R."/>
            <person name="Angers B."/>
            <person name="Qian P.Y."/>
        </authorList>
    </citation>
    <scope>NUCLEOTIDE SEQUENCE</scope>
    <source>
        <strain evidence="16">R07B-5</strain>
    </source>
</reference>
<feature type="compositionally biased region" description="Low complexity" evidence="14">
    <location>
        <begin position="484"/>
        <end position="510"/>
    </location>
</feature>
<feature type="compositionally biased region" description="Low complexity" evidence="14">
    <location>
        <begin position="441"/>
        <end position="476"/>
    </location>
</feature>
<evidence type="ECO:0000256" key="9">
    <source>
        <dbReference type="ARBA" id="ARBA00023121"/>
    </source>
</evidence>
<accession>A0AAD9K5Y6</accession>
<evidence type="ECO:0000313" key="17">
    <source>
        <dbReference type="Proteomes" id="UP001209878"/>
    </source>
</evidence>
<protein>
    <recommendedName>
        <fullName evidence="5">Mitochondria-eating protein</fullName>
    </recommendedName>
    <alternativeName>
        <fullName evidence="12">Spermatogenesis-associated protein 18</fullName>
    </alternativeName>
</protein>
<feature type="region of interest" description="Disordered" evidence="14">
    <location>
        <begin position="441"/>
        <end position="518"/>
    </location>
</feature>
<comment type="subcellular location">
    <subcellularLocation>
        <location evidence="3">Cytoplasm</location>
    </subcellularLocation>
    <subcellularLocation>
        <location evidence="2">Mitochondrion matrix</location>
    </subcellularLocation>
    <subcellularLocation>
        <location evidence="1">Mitochondrion outer membrane</location>
    </subcellularLocation>
</comment>
<dbReference type="PANTHER" id="PTHR21771:SF0">
    <property type="entry name" value="MITOCHONDRIA-EATING PROTEIN"/>
    <property type="match status" value="1"/>
</dbReference>
<evidence type="ECO:0000256" key="10">
    <source>
        <dbReference type="ARBA" id="ARBA00023128"/>
    </source>
</evidence>
<dbReference type="InterPro" id="IPR026169">
    <property type="entry name" value="MIEAP"/>
</dbReference>
<keyword evidence="8 13" id="KW-0175">Coiled coil</keyword>
<evidence type="ECO:0000256" key="11">
    <source>
        <dbReference type="ARBA" id="ARBA00023136"/>
    </source>
</evidence>
<evidence type="ECO:0000256" key="7">
    <source>
        <dbReference type="ARBA" id="ARBA00022787"/>
    </source>
</evidence>
<organism evidence="16 17">
    <name type="scientific">Ridgeia piscesae</name>
    <name type="common">Tubeworm</name>
    <dbReference type="NCBI Taxonomy" id="27915"/>
    <lineage>
        <taxon>Eukaryota</taxon>
        <taxon>Metazoa</taxon>
        <taxon>Spiralia</taxon>
        <taxon>Lophotrochozoa</taxon>
        <taxon>Annelida</taxon>
        <taxon>Polychaeta</taxon>
        <taxon>Sedentaria</taxon>
        <taxon>Canalipalpata</taxon>
        <taxon>Sabellida</taxon>
        <taxon>Siboglinidae</taxon>
        <taxon>Ridgeia</taxon>
    </lineage>
</organism>
<dbReference type="GO" id="GO:0005741">
    <property type="term" value="C:mitochondrial outer membrane"/>
    <property type="evidence" value="ECO:0007669"/>
    <property type="project" value="UniProtKB-SubCell"/>
</dbReference>
<evidence type="ECO:0000256" key="4">
    <source>
        <dbReference type="ARBA" id="ARBA00008233"/>
    </source>
</evidence>
<dbReference type="GO" id="GO:0005759">
    <property type="term" value="C:mitochondrial matrix"/>
    <property type="evidence" value="ECO:0007669"/>
    <property type="project" value="UniProtKB-SubCell"/>
</dbReference>
<comment type="caution">
    <text evidence="16">The sequence shown here is derived from an EMBL/GenBank/DDBJ whole genome shotgun (WGS) entry which is preliminary data.</text>
</comment>
<comment type="similarity">
    <text evidence="4">Belongs to the MIEAP family.</text>
</comment>
<evidence type="ECO:0000256" key="1">
    <source>
        <dbReference type="ARBA" id="ARBA00004294"/>
    </source>
</evidence>
<keyword evidence="17" id="KW-1185">Reference proteome</keyword>
<dbReference type="InterPro" id="IPR031981">
    <property type="entry name" value="MIEAP_C"/>
</dbReference>
<dbReference type="Pfam" id="PF16026">
    <property type="entry name" value="MIEAP"/>
    <property type="match status" value="1"/>
</dbReference>
<evidence type="ECO:0000313" key="16">
    <source>
        <dbReference type="EMBL" id="KAK2165404.1"/>
    </source>
</evidence>
<evidence type="ECO:0000259" key="15">
    <source>
        <dbReference type="Pfam" id="PF16026"/>
    </source>
</evidence>
<dbReference type="GO" id="GO:0008289">
    <property type="term" value="F:lipid binding"/>
    <property type="evidence" value="ECO:0007669"/>
    <property type="project" value="UniProtKB-KW"/>
</dbReference>
<feature type="coiled-coil region" evidence="13">
    <location>
        <begin position="115"/>
        <end position="212"/>
    </location>
</feature>
<evidence type="ECO:0000256" key="13">
    <source>
        <dbReference type="SAM" id="Coils"/>
    </source>
</evidence>
<evidence type="ECO:0000256" key="6">
    <source>
        <dbReference type="ARBA" id="ARBA00022490"/>
    </source>
</evidence>
<evidence type="ECO:0000256" key="5">
    <source>
        <dbReference type="ARBA" id="ARBA00019863"/>
    </source>
</evidence>
<keyword evidence="11" id="KW-0472">Membrane</keyword>
<keyword evidence="9" id="KW-0446">Lipid-binding</keyword>
<evidence type="ECO:0000256" key="12">
    <source>
        <dbReference type="ARBA" id="ARBA00032687"/>
    </source>
</evidence>
<evidence type="ECO:0000256" key="14">
    <source>
        <dbReference type="SAM" id="MobiDB-lite"/>
    </source>
</evidence>
<dbReference type="AlphaFoldDB" id="A0AAD9K5Y6"/>
<evidence type="ECO:0000256" key="3">
    <source>
        <dbReference type="ARBA" id="ARBA00004496"/>
    </source>
</evidence>
<dbReference type="PANTHER" id="PTHR21771">
    <property type="entry name" value="MITOCHONDRIA-EATING PROTEIN-RELATED"/>
    <property type="match status" value="1"/>
</dbReference>
<keyword evidence="7" id="KW-1000">Mitochondrion outer membrane</keyword>
<name>A0AAD9K5Y6_RIDPI</name>
<dbReference type="EMBL" id="JAODUO010001367">
    <property type="protein sequence ID" value="KAK2165404.1"/>
    <property type="molecule type" value="Genomic_DNA"/>
</dbReference>
<proteinExistence type="inferred from homology"/>
<keyword evidence="6" id="KW-0963">Cytoplasm</keyword>
<keyword evidence="10" id="KW-0496">Mitochondrion</keyword>
<evidence type="ECO:0000256" key="2">
    <source>
        <dbReference type="ARBA" id="ARBA00004305"/>
    </source>
</evidence>
<sequence length="518" mass="58412">MAESLRRLVNIGSFSILQEKLEKWLDDYHVNTCDQNVARCCEVIELNARIQSQLFKLLSLSAAEGGAYGGAGIIKDRLLPWLGQGLVTVGGLSADTSLNILADVAAKDRELGEVQDMYERSIQNLQADLQQTRIEADDLKKELDDTRDELDSSKRLSTSEKMFSEAEVREQRSKIIRLEDEIIQLRSRANLVDTYEHQLRKLRDDISMLTGRDYLINGEIFDSVKSYHSLPRPSSPFALDDVTQRVRQQTLITRFNDMFASDRLDAMDTLRQYSDDHENNQRIIYIALQDAFTVAKLAFANFKVKVRSNVAATHIGPETLEEAVQDYVNRNSDLYDLPGMVADVIRALNRNPKIFLPPEISYSVIQPFVREACKMAWGMSALARPLDIAVSADGELFEDSKYRRSYDSEFSAPLVNHHIWPCLMQGIRVLMKGECCTRRGATLGRRSRSTSRSASPLRAISPARSPTRARSRSPSPRRLESVYSGRTSPGYRTRSRTSSSPSRAVTASTSLSHYGVRS</sequence>